<evidence type="ECO:0000259" key="13">
    <source>
        <dbReference type="PROSITE" id="PS51198"/>
    </source>
</evidence>
<dbReference type="GO" id="GO:0016887">
    <property type="term" value="F:ATP hydrolysis activity"/>
    <property type="evidence" value="ECO:0007669"/>
    <property type="project" value="RHEA"/>
</dbReference>
<evidence type="ECO:0000256" key="9">
    <source>
        <dbReference type="ARBA" id="ARBA00034808"/>
    </source>
</evidence>
<evidence type="ECO:0000256" key="1">
    <source>
        <dbReference type="ARBA" id="ARBA00009922"/>
    </source>
</evidence>
<dbReference type="GO" id="GO:0005524">
    <property type="term" value="F:ATP binding"/>
    <property type="evidence" value="ECO:0007669"/>
    <property type="project" value="UniProtKB-UniRule"/>
</dbReference>
<dbReference type="GO" id="GO:0033202">
    <property type="term" value="C:DNA helicase complex"/>
    <property type="evidence" value="ECO:0007669"/>
    <property type="project" value="TreeGrafter"/>
</dbReference>
<dbReference type="Gene3D" id="3.40.50.300">
    <property type="entry name" value="P-loop containing nucleotide triphosphate hydrolases"/>
    <property type="match status" value="2"/>
</dbReference>
<organism evidence="15">
    <name type="scientific">uncultured bacterium</name>
    <name type="common">gcode 4</name>
    <dbReference type="NCBI Taxonomy" id="1234023"/>
    <lineage>
        <taxon>Bacteria</taxon>
        <taxon>environmental samples</taxon>
    </lineage>
</organism>
<protein>
    <recommendedName>
        <fullName evidence="9">DNA 3'-5' helicase</fullName>
        <ecNumber evidence="9">5.6.2.4</ecNumber>
    </recommendedName>
</protein>
<dbReference type="PROSITE" id="PS51198">
    <property type="entry name" value="UVRD_HELICASE_ATP_BIND"/>
    <property type="match status" value="1"/>
</dbReference>
<feature type="compositionally biased region" description="Basic and acidic residues" evidence="12">
    <location>
        <begin position="663"/>
        <end position="676"/>
    </location>
</feature>
<keyword evidence="2 11" id="KW-0547">Nucleotide-binding</keyword>
<dbReference type="Pfam" id="PF21196">
    <property type="entry name" value="PcrA_UvrD_tudor"/>
    <property type="match status" value="1"/>
</dbReference>
<comment type="similarity">
    <text evidence="1">Belongs to the helicase family. UvrD subfamily.</text>
</comment>
<evidence type="ECO:0000256" key="6">
    <source>
        <dbReference type="ARBA" id="ARBA00023125"/>
    </source>
</evidence>
<evidence type="ECO:0000256" key="2">
    <source>
        <dbReference type="ARBA" id="ARBA00022741"/>
    </source>
</evidence>
<evidence type="ECO:0000313" key="15">
    <source>
        <dbReference type="EMBL" id="EKD30446.1"/>
    </source>
</evidence>
<dbReference type="PANTHER" id="PTHR11070">
    <property type="entry name" value="UVRD / RECB / PCRA DNA HELICASE FAMILY MEMBER"/>
    <property type="match status" value="1"/>
</dbReference>
<evidence type="ECO:0000256" key="5">
    <source>
        <dbReference type="ARBA" id="ARBA00022840"/>
    </source>
</evidence>
<evidence type="ECO:0000256" key="10">
    <source>
        <dbReference type="ARBA" id="ARBA00048988"/>
    </source>
</evidence>
<dbReference type="FunFam" id="1.10.10.160:FF:000001">
    <property type="entry name" value="ATP-dependent DNA helicase"/>
    <property type="match status" value="1"/>
</dbReference>
<keyword evidence="3 11" id="KW-0378">Hydrolase</keyword>
<proteinExistence type="inferred from homology"/>
<evidence type="ECO:0000256" key="4">
    <source>
        <dbReference type="ARBA" id="ARBA00022806"/>
    </source>
</evidence>
<comment type="catalytic activity">
    <reaction evidence="8">
        <text>Couples ATP hydrolysis with the unwinding of duplex DNA by translocating in the 3'-5' direction.</text>
        <dbReference type="EC" id="5.6.2.4"/>
    </reaction>
</comment>
<dbReference type="GO" id="GO:0005829">
    <property type="term" value="C:cytosol"/>
    <property type="evidence" value="ECO:0007669"/>
    <property type="project" value="TreeGrafter"/>
</dbReference>
<dbReference type="Gene3D" id="1.10.486.10">
    <property type="entry name" value="PCRA, domain 4"/>
    <property type="match status" value="1"/>
</dbReference>
<feature type="domain" description="UvrD-like helicase C-terminal" evidence="14">
    <location>
        <begin position="288"/>
        <end position="561"/>
    </location>
</feature>
<accession>K1XZQ2</accession>
<evidence type="ECO:0000256" key="12">
    <source>
        <dbReference type="SAM" id="MobiDB-lite"/>
    </source>
</evidence>
<comment type="catalytic activity">
    <reaction evidence="10">
        <text>ATP + H2O = ADP + phosphate + H(+)</text>
        <dbReference type="Rhea" id="RHEA:13065"/>
        <dbReference type="ChEBI" id="CHEBI:15377"/>
        <dbReference type="ChEBI" id="CHEBI:15378"/>
        <dbReference type="ChEBI" id="CHEBI:30616"/>
        <dbReference type="ChEBI" id="CHEBI:43474"/>
        <dbReference type="ChEBI" id="CHEBI:456216"/>
        <dbReference type="EC" id="5.6.2.4"/>
    </reaction>
</comment>
<dbReference type="InterPro" id="IPR000212">
    <property type="entry name" value="DNA_helicase_UvrD/REP"/>
</dbReference>
<dbReference type="InterPro" id="IPR027417">
    <property type="entry name" value="P-loop_NTPase"/>
</dbReference>
<dbReference type="PROSITE" id="PS51217">
    <property type="entry name" value="UVRD_HELICASE_CTER"/>
    <property type="match status" value="1"/>
</dbReference>
<dbReference type="GO" id="GO:0003677">
    <property type="term" value="F:DNA binding"/>
    <property type="evidence" value="ECO:0007669"/>
    <property type="project" value="UniProtKB-KW"/>
</dbReference>
<name>K1XZQ2_9BACT</name>
<dbReference type="InterPro" id="IPR014016">
    <property type="entry name" value="UvrD-like_ATP-bd"/>
</dbReference>
<comment type="caution">
    <text evidence="15">The sequence shown here is derived from an EMBL/GenBank/DDBJ whole genome shotgun (WGS) entry which is preliminary data.</text>
</comment>
<gene>
    <name evidence="15" type="ORF">ACD_78C00058G0001</name>
</gene>
<reference evidence="15" key="1">
    <citation type="journal article" date="2012" name="Science">
        <title>Fermentation, hydrogen, and sulfur metabolism in multiple uncultivated bacterial phyla.</title>
        <authorList>
            <person name="Wrighton K.C."/>
            <person name="Thomas B.C."/>
            <person name="Sharon I."/>
            <person name="Miller C.S."/>
            <person name="Castelle C.J."/>
            <person name="VerBerkmoes N.C."/>
            <person name="Wilkins M.J."/>
            <person name="Hettich R.L."/>
            <person name="Lipton M.S."/>
            <person name="Williams K.H."/>
            <person name="Long P.E."/>
            <person name="Banfield J.F."/>
        </authorList>
    </citation>
    <scope>NUCLEOTIDE SEQUENCE [LARGE SCALE GENOMIC DNA]</scope>
</reference>
<evidence type="ECO:0000256" key="7">
    <source>
        <dbReference type="ARBA" id="ARBA00023235"/>
    </source>
</evidence>
<evidence type="ECO:0000259" key="14">
    <source>
        <dbReference type="PROSITE" id="PS51217"/>
    </source>
</evidence>
<dbReference type="GO" id="GO:0000725">
    <property type="term" value="P:recombinational repair"/>
    <property type="evidence" value="ECO:0007669"/>
    <property type="project" value="TreeGrafter"/>
</dbReference>
<evidence type="ECO:0000256" key="8">
    <source>
        <dbReference type="ARBA" id="ARBA00034617"/>
    </source>
</evidence>
<dbReference type="AlphaFoldDB" id="K1XZQ2"/>
<dbReference type="SUPFAM" id="SSF52540">
    <property type="entry name" value="P-loop containing nucleoside triphosphate hydrolases"/>
    <property type="match status" value="1"/>
</dbReference>
<feature type="region of interest" description="Disordered" evidence="12">
    <location>
        <begin position="660"/>
        <end position="683"/>
    </location>
</feature>
<dbReference type="PANTHER" id="PTHR11070:SF2">
    <property type="entry name" value="ATP-DEPENDENT DNA HELICASE SRS2"/>
    <property type="match status" value="1"/>
</dbReference>
<dbReference type="CDD" id="cd17932">
    <property type="entry name" value="DEXQc_UvrD"/>
    <property type="match status" value="1"/>
</dbReference>
<evidence type="ECO:0000256" key="3">
    <source>
        <dbReference type="ARBA" id="ARBA00022801"/>
    </source>
</evidence>
<sequence length="735" mass="83535">MLNSSQQLAVDHLTGPLLILAGAGAGKTHTLTERIATLIENRGVAPESILAVTFTNKAAKEMRERLGNKLGRDTTNMSPYRSVGFPLVGTFHSVGIYFLRSFIEHIGYDPKFVIYDEDDKLRLIKSLIKARNLDDKEIAPRAVIGAISQAKNQGLSAAKYDTIVNSYFGSMVRDIYLDYEKALVENNALDFDDILLRTYDLLQIPEVLERLHNRYEYIFVDEYQDTNDIQYKTIKLLASKHRNLSVVGDDWQGIYGWRGANIKNILSFQKDFPGATVVKLEQNYRSTKTIISGANAVIKCNKEALDKTLWTDNEQGNKILLIEALSEKQEAELIVKEIKEGVSDLSKWAILYRTNSQSRLIEEALIRAGIQYKIYGGQRFYERKEVKDILAYMRLIFNPMDTMSLRRIINVPSRKIGEKSVETFLHYVHNFHAPFSEVISGIDEMDELTPQARRGIAGFGALYAELTQYLQEHSIKETMEYIIKQTQYVDYLRHEYGEGESESKEENMKEFANMASRYDGMNSGEALMMFLEDIALITDSDRDEPGQNNFVSMMTIHSSKGLEFENIIIAGAEEGLFPHSRTLMEPREIEEERRLMYVAMTRAKRTLTITRARERYTFGNYSANPASRFLKEIPEELIERKEIEVKNFFGGFGSKAYPTFDTPSHDTIQKPAEKKRSVTSNDPSSFMLGERIRHVEFGIGTIVSISGPIAEIAFSGGKGIAKMHLGIAPIEKETE</sequence>
<keyword evidence="5 11" id="KW-0067">ATP-binding</keyword>
<dbReference type="GO" id="GO:0009314">
    <property type="term" value="P:response to radiation"/>
    <property type="evidence" value="ECO:0007669"/>
    <property type="project" value="UniProtKB-ARBA"/>
</dbReference>
<keyword evidence="4 11" id="KW-0347">Helicase</keyword>
<feature type="binding site" evidence="11">
    <location>
        <begin position="21"/>
        <end position="28"/>
    </location>
    <ligand>
        <name>ATP</name>
        <dbReference type="ChEBI" id="CHEBI:30616"/>
    </ligand>
</feature>
<dbReference type="Pfam" id="PF13361">
    <property type="entry name" value="UvrD_C"/>
    <property type="match status" value="1"/>
</dbReference>
<dbReference type="Pfam" id="PF00580">
    <property type="entry name" value="UvrD-helicase"/>
    <property type="match status" value="1"/>
</dbReference>
<dbReference type="GO" id="GO:0043138">
    <property type="term" value="F:3'-5' DNA helicase activity"/>
    <property type="evidence" value="ECO:0007669"/>
    <property type="project" value="UniProtKB-EC"/>
</dbReference>
<keyword evidence="6" id="KW-0238">DNA-binding</keyword>
<dbReference type="EC" id="5.6.2.4" evidence="9"/>
<dbReference type="Gene3D" id="1.10.10.160">
    <property type="match status" value="1"/>
</dbReference>
<keyword evidence="7" id="KW-0413">Isomerase</keyword>
<dbReference type="InterPro" id="IPR014017">
    <property type="entry name" value="DNA_helicase_UvrD-like_C"/>
</dbReference>
<dbReference type="EMBL" id="AMFJ01034058">
    <property type="protein sequence ID" value="EKD30446.1"/>
    <property type="molecule type" value="Genomic_DNA"/>
</dbReference>
<feature type="domain" description="UvrD-like helicase ATP-binding" evidence="13">
    <location>
        <begin position="1"/>
        <end position="287"/>
    </location>
</feature>
<evidence type="ECO:0000256" key="11">
    <source>
        <dbReference type="PROSITE-ProRule" id="PRU00560"/>
    </source>
</evidence>
<dbReference type="InterPro" id="IPR013986">
    <property type="entry name" value="DExx_box_DNA_helicase_dom_sf"/>
</dbReference>